<proteinExistence type="predicted"/>
<dbReference type="EC" id="2.4.1.182" evidence="2 10"/>
<reference evidence="11" key="2">
    <citation type="submission" date="2021-09" db="EMBL/GenBank/DDBJ databases">
        <authorList>
            <person name="Gilroy R."/>
        </authorList>
    </citation>
    <scope>NUCLEOTIDE SEQUENCE</scope>
    <source>
        <strain evidence="11">ChiGjej2B2-19336</strain>
    </source>
</reference>
<keyword evidence="5" id="KW-0441">Lipid A biosynthesis</keyword>
<dbReference type="GO" id="GO:0009245">
    <property type="term" value="P:lipid A biosynthetic process"/>
    <property type="evidence" value="ECO:0007669"/>
    <property type="project" value="UniProtKB-UniRule"/>
</dbReference>
<dbReference type="Pfam" id="PF02684">
    <property type="entry name" value="LpxB"/>
    <property type="match status" value="1"/>
</dbReference>
<accession>A0A921AWG1</accession>
<name>A0A921AWG1_9BACT</name>
<evidence type="ECO:0000256" key="7">
    <source>
        <dbReference type="ARBA" id="ARBA00022679"/>
    </source>
</evidence>
<keyword evidence="6 11" id="KW-0328">Glycosyltransferase</keyword>
<protein>
    <recommendedName>
        <fullName evidence="3 10">Lipid-A-disaccharide synthase</fullName>
        <ecNumber evidence="2 10">2.4.1.182</ecNumber>
    </recommendedName>
</protein>
<keyword evidence="7 11" id="KW-0808">Transferase</keyword>
<evidence type="ECO:0000313" key="11">
    <source>
        <dbReference type="EMBL" id="HJD97072.1"/>
    </source>
</evidence>
<dbReference type="AlphaFoldDB" id="A0A921AWG1"/>
<organism evidence="11 12">
    <name type="scientific">Mailhella massiliensis</name>
    <dbReference type="NCBI Taxonomy" id="1903261"/>
    <lineage>
        <taxon>Bacteria</taxon>
        <taxon>Pseudomonadati</taxon>
        <taxon>Thermodesulfobacteriota</taxon>
        <taxon>Desulfovibrionia</taxon>
        <taxon>Desulfovibrionales</taxon>
        <taxon>Desulfovibrionaceae</taxon>
        <taxon>Mailhella</taxon>
    </lineage>
</organism>
<evidence type="ECO:0000256" key="10">
    <source>
        <dbReference type="NCBIfam" id="TIGR00215"/>
    </source>
</evidence>
<evidence type="ECO:0000256" key="4">
    <source>
        <dbReference type="ARBA" id="ARBA00022516"/>
    </source>
</evidence>
<sequence>MKTLWINAGELSGDLQGGALLAALREYAPEESLRVAGMGGDNLARAGQENLLRVEELSVMGIVEVITSLPRIFRMLGRIRREMERLRPDAVLLIDAPEFNFRVAKIAHRLGIPVYYFIPPKVLAWRTGRVKFLKKHVRRIFSILPFEVDFYHEHGMDVTYVGNPLVDLVDYEGIKDIVPVPGRIGLMPGSRKKEVDSLLPAFSGAASLLAERFPDLEFHCIRSSNFSEEYLRSLWKAPAPLVMHDGNDRYRLMRTFPCIMAASGTATLETGLAGVPTLVAYKVSPISYQIALHVLKVKWISLTNLILNRTVFPEHIEKDADPAPLAARMEEWLTRPGTLEAIRCDLDELREKCGRPGSAKRAAEALWKEIA</sequence>
<evidence type="ECO:0000313" key="12">
    <source>
        <dbReference type="Proteomes" id="UP000698963"/>
    </source>
</evidence>
<evidence type="ECO:0000256" key="2">
    <source>
        <dbReference type="ARBA" id="ARBA00012687"/>
    </source>
</evidence>
<reference evidence="11" key="1">
    <citation type="journal article" date="2021" name="PeerJ">
        <title>Extensive microbial diversity within the chicken gut microbiome revealed by metagenomics and culture.</title>
        <authorList>
            <person name="Gilroy R."/>
            <person name="Ravi A."/>
            <person name="Getino M."/>
            <person name="Pursley I."/>
            <person name="Horton D.L."/>
            <person name="Alikhan N.F."/>
            <person name="Baker D."/>
            <person name="Gharbi K."/>
            <person name="Hall N."/>
            <person name="Watson M."/>
            <person name="Adriaenssens E.M."/>
            <person name="Foster-Nyarko E."/>
            <person name="Jarju S."/>
            <person name="Secka A."/>
            <person name="Antonio M."/>
            <person name="Oren A."/>
            <person name="Chaudhuri R.R."/>
            <person name="La Ragione R."/>
            <person name="Hildebrand F."/>
            <person name="Pallen M.J."/>
        </authorList>
    </citation>
    <scope>NUCLEOTIDE SEQUENCE</scope>
    <source>
        <strain evidence="11">ChiGjej2B2-19336</strain>
    </source>
</reference>
<comment type="catalytic activity">
    <reaction evidence="9">
        <text>a lipid X + a UDP-2-N,3-O-bis[(3R)-3-hydroxyacyl]-alpha-D-glucosamine = a lipid A disaccharide + UDP + H(+)</text>
        <dbReference type="Rhea" id="RHEA:67828"/>
        <dbReference type="ChEBI" id="CHEBI:15378"/>
        <dbReference type="ChEBI" id="CHEBI:58223"/>
        <dbReference type="ChEBI" id="CHEBI:137748"/>
        <dbReference type="ChEBI" id="CHEBI:176338"/>
        <dbReference type="ChEBI" id="CHEBI:176343"/>
        <dbReference type="EC" id="2.4.1.182"/>
    </reaction>
</comment>
<dbReference type="GO" id="GO:0008915">
    <property type="term" value="F:lipid-A-disaccharide synthase activity"/>
    <property type="evidence" value="ECO:0007669"/>
    <property type="project" value="UniProtKB-UniRule"/>
</dbReference>
<evidence type="ECO:0000256" key="6">
    <source>
        <dbReference type="ARBA" id="ARBA00022676"/>
    </source>
</evidence>
<dbReference type="EMBL" id="DYZA01000103">
    <property type="protein sequence ID" value="HJD97072.1"/>
    <property type="molecule type" value="Genomic_DNA"/>
</dbReference>
<dbReference type="NCBIfam" id="TIGR00215">
    <property type="entry name" value="lpxB"/>
    <property type="match status" value="1"/>
</dbReference>
<dbReference type="PANTHER" id="PTHR30372">
    <property type="entry name" value="LIPID-A-DISACCHARIDE SYNTHASE"/>
    <property type="match status" value="1"/>
</dbReference>
<dbReference type="RefSeq" id="WP_304121899.1">
    <property type="nucleotide sequence ID" value="NZ_DYZA01000103.1"/>
</dbReference>
<dbReference type="GO" id="GO:0005543">
    <property type="term" value="F:phospholipid binding"/>
    <property type="evidence" value="ECO:0007669"/>
    <property type="project" value="TreeGrafter"/>
</dbReference>
<evidence type="ECO:0000256" key="5">
    <source>
        <dbReference type="ARBA" id="ARBA00022556"/>
    </source>
</evidence>
<comment type="function">
    <text evidence="1">Condensation of UDP-2,3-diacylglucosamine and 2,3-diacylglucosamine-1-phosphate to form lipid A disaccharide, a precursor of lipid A, a phosphorylated glycolipid that anchors the lipopolysaccharide to the outer membrane of the cell.</text>
</comment>
<evidence type="ECO:0000256" key="1">
    <source>
        <dbReference type="ARBA" id="ARBA00002056"/>
    </source>
</evidence>
<dbReference type="GO" id="GO:0016020">
    <property type="term" value="C:membrane"/>
    <property type="evidence" value="ECO:0007669"/>
    <property type="project" value="GOC"/>
</dbReference>
<evidence type="ECO:0000256" key="9">
    <source>
        <dbReference type="ARBA" id="ARBA00048975"/>
    </source>
</evidence>
<keyword evidence="4" id="KW-0444">Lipid biosynthesis</keyword>
<gene>
    <name evidence="11" type="primary">lpxB</name>
    <name evidence="11" type="ORF">K8W16_05450</name>
</gene>
<dbReference type="SUPFAM" id="SSF53756">
    <property type="entry name" value="UDP-Glycosyltransferase/glycogen phosphorylase"/>
    <property type="match status" value="1"/>
</dbReference>
<dbReference type="InterPro" id="IPR003835">
    <property type="entry name" value="Glyco_trans_19"/>
</dbReference>
<evidence type="ECO:0000256" key="8">
    <source>
        <dbReference type="ARBA" id="ARBA00023098"/>
    </source>
</evidence>
<dbReference type="PANTHER" id="PTHR30372:SF4">
    <property type="entry name" value="LIPID-A-DISACCHARIDE SYNTHASE, MITOCHONDRIAL-RELATED"/>
    <property type="match status" value="1"/>
</dbReference>
<keyword evidence="8" id="KW-0443">Lipid metabolism</keyword>
<dbReference type="Proteomes" id="UP000698963">
    <property type="component" value="Unassembled WGS sequence"/>
</dbReference>
<evidence type="ECO:0000256" key="3">
    <source>
        <dbReference type="ARBA" id="ARBA00020902"/>
    </source>
</evidence>
<comment type="caution">
    <text evidence="11">The sequence shown here is derived from an EMBL/GenBank/DDBJ whole genome shotgun (WGS) entry which is preliminary data.</text>
</comment>